<evidence type="ECO:0000256" key="2">
    <source>
        <dbReference type="SAM" id="SignalP"/>
    </source>
</evidence>
<dbReference type="Proteomes" id="UP000011863">
    <property type="component" value="Chromosome"/>
</dbReference>
<feature type="region of interest" description="Disordered" evidence="1">
    <location>
        <begin position="22"/>
        <end position="42"/>
    </location>
</feature>
<dbReference type="RefSeq" id="WP_015443662.1">
    <property type="nucleotide sequence ID" value="NC_020520.1"/>
</dbReference>
<keyword evidence="2" id="KW-0732">Signal</keyword>
<accession>A0A6C7EHG3</accession>
<reference evidence="3 4" key="1">
    <citation type="journal article" date="2013" name="Int. J. Syst. Evol. Microbiol.">
        <title>Ilumatobacter nonamiense sp. nov. and Ilumatobacter coccineum sp. nov., isolated from seashore sand.</title>
        <authorList>
            <person name="Matsumoto A."/>
            <person name="Kasai H."/>
            <person name="Matsuo Y."/>
            <person name="Shizuri Y."/>
            <person name="Ichikawa N."/>
            <person name="Fujita N."/>
            <person name="Omura S."/>
            <person name="Takahashi Y."/>
        </authorList>
    </citation>
    <scope>NUCLEOTIDE SEQUENCE [LARGE SCALE GENOMIC DNA]</scope>
    <source>
        <strain evidence="4">NBRC 103263 / KCTC 29153 / YM16-304</strain>
    </source>
</reference>
<evidence type="ECO:0008006" key="5">
    <source>
        <dbReference type="Google" id="ProtNLM"/>
    </source>
</evidence>
<keyword evidence="4" id="KW-1185">Reference proteome</keyword>
<protein>
    <recommendedName>
        <fullName evidence="5">Lipoprotein</fullName>
    </recommendedName>
</protein>
<dbReference type="KEGG" id="aym:YM304_41010"/>
<feature type="signal peptide" evidence="2">
    <location>
        <begin position="1"/>
        <end position="29"/>
    </location>
</feature>
<organism evidence="3 4">
    <name type="scientific">Ilumatobacter coccineus (strain NBRC 103263 / KCTC 29153 / YM16-304)</name>
    <dbReference type="NCBI Taxonomy" id="1313172"/>
    <lineage>
        <taxon>Bacteria</taxon>
        <taxon>Bacillati</taxon>
        <taxon>Actinomycetota</taxon>
        <taxon>Acidimicrobiia</taxon>
        <taxon>Acidimicrobiales</taxon>
        <taxon>Ilumatobacteraceae</taxon>
        <taxon>Ilumatobacter</taxon>
    </lineage>
</organism>
<feature type="chain" id="PRO_5025329297" description="Lipoprotein" evidence="2">
    <location>
        <begin position="30"/>
        <end position="248"/>
    </location>
</feature>
<proteinExistence type="predicted"/>
<sequence>MKKTTTTFAAVAVLVLAACGGSDSGSGEAATDDEPGLTTEEIGDDTMAVLGSYDIDGDTLEDGIDGPPDPAAVATFELYTDLIPAEYRDGVIAFVAIDQEESGGTDGALQDVIGPDGEPTGDRYIALDISGSSTELERTIVHETGHLIFGKPGGEPSDYFIAFNEMFPPGAEYTPDDFVTEYAASVDDGGEDIAESWAMFVYADTEYAGDADDDGELDVVPDGTLAAEKVAFFEDYPELVQLKADILG</sequence>
<dbReference type="AlphaFoldDB" id="A0A6C7EHG3"/>
<gene>
    <name evidence="3" type="ORF">YM304_41010</name>
</gene>
<dbReference type="PROSITE" id="PS51257">
    <property type="entry name" value="PROKAR_LIPOPROTEIN"/>
    <property type="match status" value="1"/>
</dbReference>
<dbReference type="EMBL" id="AP012057">
    <property type="protein sequence ID" value="BAN04415.1"/>
    <property type="molecule type" value="Genomic_DNA"/>
</dbReference>
<name>A0A6C7EHG3_ILUCY</name>
<dbReference type="OrthoDB" id="5115706at2"/>
<evidence type="ECO:0000313" key="3">
    <source>
        <dbReference type="EMBL" id="BAN04415.1"/>
    </source>
</evidence>
<evidence type="ECO:0000256" key="1">
    <source>
        <dbReference type="SAM" id="MobiDB-lite"/>
    </source>
</evidence>
<evidence type="ECO:0000313" key="4">
    <source>
        <dbReference type="Proteomes" id="UP000011863"/>
    </source>
</evidence>